<protein>
    <submittedName>
        <fullName evidence="2">Uncharacterized protein</fullName>
    </submittedName>
</protein>
<evidence type="ECO:0000256" key="1">
    <source>
        <dbReference type="SAM" id="MobiDB-lite"/>
    </source>
</evidence>
<feature type="region of interest" description="Disordered" evidence="1">
    <location>
        <begin position="1"/>
        <end position="23"/>
    </location>
</feature>
<dbReference type="AlphaFoldDB" id="A0A5D2NVC9"/>
<accession>A0A5D2NVC9</accession>
<dbReference type="EMBL" id="CM017619">
    <property type="protein sequence ID" value="TYI07962.1"/>
    <property type="molecule type" value="Genomic_DNA"/>
</dbReference>
<keyword evidence="3" id="KW-1185">Reference proteome</keyword>
<evidence type="ECO:0000313" key="2">
    <source>
        <dbReference type="EMBL" id="TYI07962.1"/>
    </source>
</evidence>
<gene>
    <name evidence="2" type="ORF">ES332_A10G263300v1</name>
</gene>
<name>A0A5D2NVC9_GOSTO</name>
<sequence>MPPFLNPERIRGEGPFGTANTGKSVRRPVDAVVHGARCGVVHEGRTEARWRLYEGWLRLT</sequence>
<proteinExistence type="predicted"/>
<dbReference type="Proteomes" id="UP000322667">
    <property type="component" value="Chromosome A10"/>
</dbReference>
<organism evidence="2 3">
    <name type="scientific">Gossypium tomentosum</name>
    <name type="common">Hawaiian cotton</name>
    <name type="synonym">Gossypium sandvicense</name>
    <dbReference type="NCBI Taxonomy" id="34277"/>
    <lineage>
        <taxon>Eukaryota</taxon>
        <taxon>Viridiplantae</taxon>
        <taxon>Streptophyta</taxon>
        <taxon>Embryophyta</taxon>
        <taxon>Tracheophyta</taxon>
        <taxon>Spermatophyta</taxon>
        <taxon>Magnoliopsida</taxon>
        <taxon>eudicotyledons</taxon>
        <taxon>Gunneridae</taxon>
        <taxon>Pentapetalae</taxon>
        <taxon>rosids</taxon>
        <taxon>malvids</taxon>
        <taxon>Malvales</taxon>
        <taxon>Malvaceae</taxon>
        <taxon>Malvoideae</taxon>
        <taxon>Gossypium</taxon>
    </lineage>
</organism>
<evidence type="ECO:0000313" key="3">
    <source>
        <dbReference type="Proteomes" id="UP000322667"/>
    </source>
</evidence>
<reference evidence="2 3" key="1">
    <citation type="submission" date="2019-07" db="EMBL/GenBank/DDBJ databases">
        <title>WGS assembly of Gossypium tomentosum.</title>
        <authorList>
            <person name="Chen Z.J."/>
            <person name="Sreedasyam A."/>
            <person name="Ando A."/>
            <person name="Song Q."/>
            <person name="De L."/>
            <person name="Hulse-Kemp A."/>
            <person name="Ding M."/>
            <person name="Ye W."/>
            <person name="Kirkbride R."/>
            <person name="Jenkins J."/>
            <person name="Plott C."/>
            <person name="Lovell J."/>
            <person name="Lin Y.-M."/>
            <person name="Vaughn R."/>
            <person name="Liu B."/>
            <person name="Li W."/>
            <person name="Simpson S."/>
            <person name="Scheffler B."/>
            <person name="Saski C."/>
            <person name="Grover C."/>
            <person name="Hu G."/>
            <person name="Conover J."/>
            <person name="Carlson J."/>
            <person name="Shu S."/>
            <person name="Boston L."/>
            <person name="Williams M."/>
            <person name="Peterson D."/>
            <person name="Mcgee K."/>
            <person name="Jones D."/>
            <person name="Wendel J."/>
            <person name="Stelly D."/>
            <person name="Grimwood J."/>
            <person name="Schmutz J."/>
        </authorList>
    </citation>
    <scope>NUCLEOTIDE SEQUENCE [LARGE SCALE GENOMIC DNA]</scope>
    <source>
        <strain evidence="2">7179.01</strain>
    </source>
</reference>